<name>A0A6J5F331_9BURK</name>
<gene>
    <name evidence="1" type="ORF">LMG29542_07151</name>
</gene>
<dbReference type="Proteomes" id="UP000494363">
    <property type="component" value="Unassembled WGS sequence"/>
</dbReference>
<dbReference type="AlphaFoldDB" id="A0A6J5F331"/>
<reference evidence="1 2" key="1">
    <citation type="submission" date="2020-04" db="EMBL/GenBank/DDBJ databases">
        <authorList>
            <person name="De Canck E."/>
        </authorList>
    </citation>
    <scope>NUCLEOTIDE SEQUENCE [LARGE SCALE GENOMIC DNA]</scope>
    <source>
        <strain evidence="1 2">LMG 29542</strain>
    </source>
</reference>
<sequence>MDCRRPTAVHKRALSNSVPYQSHARTDRGEGSWLANMGGSQLNYSTILCVAVTSAIGKANIRGASHHKRSYPFPLLTCVDRLAEMVSARSIKPSSWVQVDGPDRVEFRDATGRPMTATLELRYQRMTVPRLSDSRVAILELCYDVALKKVAIARSPTCLRICTTVTPFNLFQLAIWVIVKGRLTFGPWGKYVGSVNMA</sequence>
<accession>A0A6J5F331</accession>
<evidence type="ECO:0000313" key="1">
    <source>
        <dbReference type="EMBL" id="CAB3773240.1"/>
    </source>
</evidence>
<keyword evidence="2" id="KW-1185">Reference proteome</keyword>
<protein>
    <submittedName>
        <fullName evidence="1">Uncharacterized protein</fullName>
    </submittedName>
</protein>
<organism evidence="1 2">
    <name type="scientific">Paraburkholderia humisilvae</name>
    <dbReference type="NCBI Taxonomy" id="627669"/>
    <lineage>
        <taxon>Bacteria</taxon>
        <taxon>Pseudomonadati</taxon>
        <taxon>Pseudomonadota</taxon>
        <taxon>Betaproteobacteria</taxon>
        <taxon>Burkholderiales</taxon>
        <taxon>Burkholderiaceae</taxon>
        <taxon>Paraburkholderia</taxon>
    </lineage>
</organism>
<proteinExistence type="predicted"/>
<evidence type="ECO:0000313" key="2">
    <source>
        <dbReference type="Proteomes" id="UP000494363"/>
    </source>
</evidence>
<dbReference type="EMBL" id="CADIKH010000071">
    <property type="protein sequence ID" value="CAB3773240.1"/>
    <property type="molecule type" value="Genomic_DNA"/>
</dbReference>